<dbReference type="EMBL" id="BLKM01000254">
    <property type="protein sequence ID" value="GFG30761.1"/>
    <property type="molecule type" value="Genomic_DNA"/>
</dbReference>
<dbReference type="OrthoDB" id="49113at2759"/>
<proteinExistence type="predicted"/>
<comment type="caution">
    <text evidence="2">The sequence shown here is derived from an EMBL/GenBank/DDBJ whole genome shotgun (WGS) entry which is preliminary data.</text>
</comment>
<evidence type="ECO:0000256" key="1">
    <source>
        <dbReference type="SAM" id="MobiDB-lite"/>
    </source>
</evidence>
<feature type="compositionally biased region" description="Basic and acidic residues" evidence="1">
    <location>
        <begin position="7"/>
        <end position="16"/>
    </location>
</feature>
<gene>
    <name evidence="2" type="ORF">Cfor_10851</name>
</gene>
<protein>
    <submittedName>
        <fullName evidence="2">Uncharacterized protein</fullName>
    </submittedName>
</protein>
<organism evidence="2 3">
    <name type="scientific">Coptotermes formosanus</name>
    <name type="common">Formosan subterranean termite</name>
    <dbReference type="NCBI Taxonomy" id="36987"/>
    <lineage>
        <taxon>Eukaryota</taxon>
        <taxon>Metazoa</taxon>
        <taxon>Ecdysozoa</taxon>
        <taxon>Arthropoda</taxon>
        <taxon>Hexapoda</taxon>
        <taxon>Insecta</taxon>
        <taxon>Pterygota</taxon>
        <taxon>Neoptera</taxon>
        <taxon>Polyneoptera</taxon>
        <taxon>Dictyoptera</taxon>
        <taxon>Blattodea</taxon>
        <taxon>Blattoidea</taxon>
        <taxon>Termitoidae</taxon>
        <taxon>Rhinotermitidae</taxon>
        <taxon>Coptotermes</taxon>
    </lineage>
</organism>
<dbReference type="InParanoid" id="A0A6L2PE42"/>
<feature type="region of interest" description="Disordered" evidence="1">
    <location>
        <begin position="1"/>
        <end position="22"/>
    </location>
</feature>
<name>A0A6L2PE42_COPFO</name>
<evidence type="ECO:0000313" key="2">
    <source>
        <dbReference type="EMBL" id="GFG30761.1"/>
    </source>
</evidence>
<dbReference type="Proteomes" id="UP000502823">
    <property type="component" value="Unassembled WGS sequence"/>
</dbReference>
<reference evidence="3" key="1">
    <citation type="submission" date="2020-01" db="EMBL/GenBank/DDBJ databases">
        <title>Draft genome sequence of the Termite Coptotermes fromosanus.</title>
        <authorList>
            <person name="Itakura S."/>
            <person name="Yosikawa Y."/>
            <person name="Umezawa K."/>
        </authorList>
    </citation>
    <scope>NUCLEOTIDE SEQUENCE [LARGE SCALE GENOMIC DNA]</scope>
</reference>
<sequence>ELGLERSAIRRDKSKEDDSDGSQLLFSPSLKYAASPPFTSKYEYVDPKTKCKYEALAAFQLLVQPGSYKIGPPSVAGVAKSIDPHLDHDATEWVTKERGATILCALLVKLDRL</sequence>
<accession>A0A6L2PE42</accession>
<keyword evidence="3" id="KW-1185">Reference proteome</keyword>
<feature type="non-terminal residue" evidence="2">
    <location>
        <position position="1"/>
    </location>
</feature>
<dbReference type="AlphaFoldDB" id="A0A6L2PE42"/>
<evidence type="ECO:0000313" key="3">
    <source>
        <dbReference type="Proteomes" id="UP000502823"/>
    </source>
</evidence>